<keyword evidence="6" id="KW-1278">Translocase</keyword>
<dbReference type="PANTHER" id="PTHR36118:SF1">
    <property type="entry name" value="ION-TRANSLOCATING OXIDOREDUCTASE COMPLEX SUBUNIT G"/>
    <property type="match status" value="1"/>
</dbReference>
<proteinExistence type="inferred from homology"/>
<keyword evidence="2 6" id="KW-0597">Phosphoprotein</keyword>
<evidence type="ECO:0000256" key="4">
    <source>
        <dbReference type="ARBA" id="ARBA00022643"/>
    </source>
</evidence>
<comment type="similarity">
    <text evidence="6">Belongs to the RnfG family.</text>
</comment>
<dbReference type="EMBL" id="JACRSY010000009">
    <property type="protein sequence ID" value="MBC8579352.1"/>
    <property type="molecule type" value="Genomic_DNA"/>
</dbReference>
<dbReference type="PIRSF" id="PIRSF006091">
    <property type="entry name" value="E_trnsport_RnfG"/>
    <property type="match status" value="1"/>
</dbReference>
<protein>
    <recommendedName>
        <fullName evidence="6">Ion-translocating oxidoreductase complex subunit G</fullName>
        <ecNumber evidence="6">7.-.-.-</ecNumber>
    </recommendedName>
    <alternativeName>
        <fullName evidence="6">Rnf electron transport complex subunit G</fullName>
    </alternativeName>
</protein>
<keyword evidence="6" id="KW-1133">Transmembrane helix</keyword>
<dbReference type="InterPro" id="IPR010209">
    <property type="entry name" value="Ion_transpt_RnfG/RsxG"/>
</dbReference>
<feature type="domain" description="FMN-binding" evidence="7">
    <location>
        <begin position="89"/>
        <end position="176"/>
    </location>
</feature>
<dbReference type="GO" id="GO:0005886">
    <property type="term" value="C:plasma membrane"/>
    <property type="evidence" value="ECO:0007669"/>
    <property type="project" value="UniProtKB-SubCell"/>
</dbReference>
<dbReference type="HAMAP" id="MF_00479">
    <property type="entry name" value="RsxG_RnfG"/>
    <property type="match status" value="1"/>
</dbReference>
<keyword evidence="4 6" id="KW-0288">FMN</keyword>
<dbReference type="EC" id="7.-.-.-" evidence="6"/>
<dbReference type="GO" id="GO:0010181">
    <property type="term" value="F:FMN binding"/>
    <property type="evidence" value="ECO:0007669"/>
    <property type="project" value="InterPro"/>
</dbReference>
<dbReference type="RefSeq" id="WP_249332450.1">
    <property type="nucleotide sequence ID" value="NZ_JACRSY010000009.1"/>
</dbReference>
<keyword evidence="6" id="KW-0472">Membrane</keyword>
<comment type="subunit">
    <text evidence="6">The complex is composed of six subunits: RnfA, RnfB, RnfC, RnfD, RnfE and RnfG.</text>
</comment>
<organism evidence="8 9">
    <name type="scientific">Zhenhengia yiwuensis</name>
    <dbReference type="NCBI Taxonomy" id="2763666"/>
    <lineage>
        <taxon>Bacteria</taxon>
        <taxon>Bacillati</taxon>
        <taxon>Bacillota</taxon>
        <taxon>Clostridia</taxon>
        <taxon>Lachnospirales</taxon>
        <taxon>Lachnospiraceae</taxon>
        <taxon>Zhenhengia</taxon>
    </lineage>
</organism>
<dbReference type="AlphaFoldDB" id="A0A926ID41"/>
<keyword evidence="5 6" id="KW-0249">Electron transport</keyword>
<comment type="caution">
    <text evidence="8">The sequence shown here is derived from an EMBL/GenBank/DDBJ whole genome shotgun (WGS) entry which is preliminary data.</text>
</comment>
<reference evidence="8" key="1">
    <citation type="submission" date="2020-08" db="EMBL/GenBank/DDBJ databases">
        <title>Genome public.</title>
        <authorList>
            <person name="Liu C."/>
            <person name="Sun Q."/>
        </authorList>
    </citation>
    <scope>NUCLEOTIDE SEQUENCE</scope>
    <source>
        <strain evidence="8">NSJ-12</strain>
    </source>
</reference>
<dbReference type="SMART" id="SM00900">
    <property type="entry name" value="FMN_bind"/>
    <property type="match status" value="1"/>
</dbReference>
<evidence type="ECO:0000313" key="9">
    <source>
        <dbReference type="Proteomes" id="UP000655830"/>
    </source>
</evidence>
<evidence type="ECO:0000256" key="6">
    <source>
        <dbReference type="HAMAP-Rule" id="MF_00479"/>
    </source>
</evidence>
<comment type="subcellular location">
    <subcellularLocation>
        <location evidence="6">Cell membrane</location>
        <topology evidence="6">Single-pass membrane protein</topology>
    </subcellularLocation>
</comment>
<keyword evidence="3 6" id="KW-0285">Flavoprotein</keyword>
<dbReference type="GO" id="GO:0009055">
    <property type="term" value="F:electron transfer activity"/>
    <property type="evidence" value="ECO:0007669"/>
    <property type="project" value="InterPro"/>
</dbReference>
<keyword evidence="6" id="KW-0812">Transmembrane</keyword>
<dbReference type="NCBIfam" id="TIGR01947">
    <property type="entry name" value="rnfG"/>
    <property type="match status" value="1"/>
</dbReference>
<comment type="cofactor">
    <cofactor evidence="6">
        <name>FMN</name>
        <dbReference type="ChEBI" id="CHEBI:58210"/>
    </cofactor>
</comment>
<evidence type="ECO:0000256" key="2">
    <source>
        <dbReference type="ARBA" id="ARBA00022553"/>
    </source>
</evidence>
<dbReference type="Proteomes" id="UP000655830">
    <property type="component" value="Unassembled WGS sequence"/>
</dbReference>
<evidence type="ECO:0000256" key="3">
    <source>
        <dbReference type="ARBA" id="ARBA00022630"/>
    </source>
</evidence>
<gene>
    <name evidence="6" type="primary">rnfG</name>
    <name evidence="8" type="ORF">H8718_07410</name>
</gene>
<dbReference type="InterPro" id="IPR007329">
    <property type="entry name" value="FMN-bd"/>
</dbReference>
<name>A0A926ID41_9FIRM</name>
<evidence type="ECO:0000256" key="1">
    <source>
        <dbReference type="ARBA" id="ARBA00022448"/>
    </source>
</evidence>
<keyword evidence="1 6" id="KW-0813">Transport</keyword>
<keyword evidence="9" id="KW-1185">Reference proteome</keyword>
<feature type="modified residue" description="FMN phosphoryl threonine" evidence="6">
    <location>
        <position position="159"/>
    </location>
</feature>
<dbReference type="GO" id="GO:0022900">
    <property type="term" value="P:electron transport chain"/>
    <property type="evidence" value="ECO:0007669"/>
    <property type="project" value="UniProtKB-UniRule"/>
</dbReference>
<accession>A0A926ID41</accession>
<keyword evidence="6" id="KW-1003">Cell membrane</keyword>
<sequence>MREPLKLGAILLVITTICAGLLGFINNLTAPVIKLGRQETQNQAVKKLLPDVETVKEIEVTDQDKITTAFITYKGSDYTGSVIKVYPEGYGGSIELLVGILPEGKVAGIQVLSHQETPGLGANMDKEDFKEQFPGKQTPIVVNKMNPSENEIMAITGATITSKGVADGVNLAAEYVQSHQEEWQKGDAQ</sequence>
<evidence type="ECO:0000313" key="8">
    <source>
        <dbReference type="EMBL" id="MBC8579352.1"/>
    </source>
</evidence>
<dbReference type="PANTHER" id="PTHR36118">
    <property type="entry name" value="ION-TRANSLOCATING OXIDOREDUCTASE COMPLEX SUBUNIT G"/>
    <property type="match status" value="1"/>
</dbReference>
<dbReference type="Pfam" id="PF04205">
    <property type="entry name" value="FMN_bind"/>
    <property type="match status" value="1"/>
</dbReference>
<evidence type="ECO:0000256" key="5">
    <source>
        <dbReference type="ARBA" id="ARBA00022982"/>
    </source>
</evidence>
<evidence type="ECO:0000259" key="7">
    <source>
        <dbReference type="SMART" id="SM00900"/>
    </source>
</evidence>
<comment type="function">
    <text evidence="6">Part of a membrane-bound complex that couples electron transfer with translocation of ions across the membrane.</text>
</comment>